<sequence length="127" mass="13331">MGWPGVVGPKISGGAPGCSSRSVPSVRTPAVADIRNSGLSSRAERNGDKTRRIPRSRKSIGIPTEELQEPGYSGHVGMKEYGSADAGLVSRMTTAGHLAWPHHQQHRRGLNCAKSVAGACSSSSQQI</sequence>
<evidence type="ECO:0000313" key="3">
    <source>
        <dbReference type="Proteomes" id="UP001152622"/>
    </source>
</evidence>
<proteinExistence type="predicted"/>
<dbReference type="Proteomes" id="UP001152622">
    <property type="component" value="Chromosome 24"/>
</dbReference>
<feature type="region of interest" description="Disordered" evidence="1">
    <location>
        <begin position="1"/>
        <end position="78"/>
    </location>
</feature>
<feature type="compositionally biased region" description="Basic and acidic residues" evidence="1">
    <location>
        <begin position="42"/>
        <end position="51"/>
    </location>
</feature>
<keyword evidence="3" id="KW-1185">Reference proteome</keyword>
<dbReference type="EMBL" id="JAINUF010000024">
    <property type="protein sequence ID" value="KAJ8333132.1"/>
    <property type="molecule type" value="Genomic_DNA"/>
</dbReference>
<accession>A0A9Q1E6J0</accession>
<dbReference type="AlphaFoldDB" id="A0A9Q1E6J0"/>
<name>A0A9Q1E6J0_SYNKA</name>
<evidence type="ECO:0000313" key="2">
    <source>
        <dbReference type="EMBL" id="KAJ8333132.1"/>
    </source>
</evidence>
<protein>
    <submittedName>
        <fullName evidence="2">Uncharacterized protein</fullName>
    </submittedName>
</protein>
<reference evidence="2" key="1">
    <citation type="journal article" date="2023" name="Science">
        <title>Genome structures resolve the early diversification of teleost fishes.</title>
        <authorList>
            <person name="Parey E."/>
            <person name="Louis A."/>
            <person name="Montfort J."/>
            <person name="Bouchez O."/>
            <person name="Roques C."/>
            <person name="Iampietro C."/>
            <person name="Lluch J."/>
            <person name="Castinel A."/>
            <person name="Donnadieu C."/>
            <person name="Desvignes T."/>
            <person name="Floi Bucao C."/>
            <person name="Jouanno E."/>
            <person name="Wen M."/>
            <person name="Mejri S."/>
            <person name="Dirks R."/>
            <person name="Jansen H."/>
            <person name="Henkel C."/>
            <person name="Chen W.J."/>
            <person name="Zahm M."/>
            <person name="Cabau C."/>
            <person name="Klopp C."/>
            <person name="Thompson A.W."/>
            <person name="Robinson-Rechavi M."/>
            <person name="Braasch I."/>
            <person name="Lecointre G."/>
            <person name="Bobe J."/>
            <person name="Postlethwait J.H."/>
            <person name="Berthelot C."/>
            <person name="Roest Crollius H."/>
            <person name="Guiguen Y."/>
        </authorList>
    </citation>
    <scope>NUCLEOTIDE SEQUENCE</scope>
    <source>
        <strain evidence="2">WJC10195</strain>
    </source>
</reference>
<comment type="caution">
    <text evidence="2">The sequence shown here is derived from an EMBL/GenBank/DDBJ whole genome shotgun (WGS) entry which is preliminary data.</text>
</comment>
<evidence type="ECO:0000256" key="1">
    <source>
        <dbReference type="SAM" id="MobiDB-lite"/>
    </source>
</evidence>
<gene>
    <name evidence="2" type="ORF">SKAU_G00420280</name>
</gene>
<organism evidence="2 3">
    <name type="scientific">Synaphobranchus kaupii</name>
    <name type="common">Kaup's arrowtooth eel</name>
    <dbReference type="NCBI Taxonomy" id="118154"/>
    <lineage>
        <taxon>Eukaryota</taxon>
        <taxon>Metazoa</taxon>
        <taxon>Chordata</taxon>
        <taxon>Craniata</taxon>
        <taxon>Vertebrata</taxon>
        <taxon>Euteleostomi</taxon>
        <taxon>Actinopterygii</taxon>
        <taxon>Neopterygii</taxon>
        <taxon>Teleostei</taxon>
        <taxon>Anguilliformes</taxon>
        <taxon>Synaphobranchidae</taxon>
        <taxon>Synaphobranchus</taxon>
    </lineage>
</organism>